<accession>A0AAJ0CGT1</accession>
<reference evidence="1" key="1">
    <citation type="submission" date="2023-06" db="EMBL/GenBank/DDBJ databases">
        <title>Conoideocrella luteorostrata (Hypocreales: Clavicipitaceae), a potential biocontrol fungus for elongate hemlock scale in United States Christmas tree production areas.</title>
        <authorList>
            <person name="Barrett H."/>
            <person name="Lovett B."/>
            <person name="Macias A.M."/>
            <person name="Stajich J.E."/>
            <person name="Kasson M.T."/>
        </authorList>
    </citation>
    <scope>NUCLEOTIDE SEQUENCE</scope>
    <source>
        <strain evidence="1">ARSEF 14590</strain>
    </source>
</reference>
<comment type="caution">
    <text evidence="1">The sequence shown here is derived from an EMBL/GenBank/DDBJ whole genome shotgun (WGS) entry which is preliminary data.</text>
</comment>
<sequence>MSGLEPIAALGLACNIFQIISFGREIITVAKQVYQNGSGYGDSSLKNRADCMHDIASAIEKEYTPSSAGTFQPAKARRLRQISQKCCAAARSLQEEVDFIIKNARTGSLRSAVKVAAKANWRKRRLERLEKELNDCEGLMQFGLLDYIW</sequence>
<evidence type="ECO:0000313" key="1">
    <source>
        <dbReference type="EMBL" id="KAK2591382.1"/>
    </source>
</evidence>
<keyword evidence="2" id="KW-1185">Reference proteome</keyword>
<name>A0AAJ0CGT1_9HYPO</name>
<proteinExistence type="predicted"/>
<protein>
    <recommendedName>
        <fullName evidence="3">NACHT-NTPase and P-loop NTPases N-terminal domain-containing protein</fullName>
    </recommendedName>
</protein>
<evidence type="ECO:0000313" key="2">
    <source>
        <dbReference type="Proteomes" id="UP001251528"/>
    </source>
</evidence>
<dbReference type="AlphaFoldDB" id="A0AAJ0CGT1"/>
<gene>
    <name evidence="1" type="ORF">QQS21_010926</name>
</gene>
<evidence type="ECO:0008006" key="3">
    <source>
        <dbReference type="Google" id="ProtNLM"/>
    </source>
</evidence>
<dbReference type="EMBL" id="JASWJB010000340">
    <property type="protein sequence ID" value="KAK2591382.1"/>
    <property type="molecule type" value="Genomic_DNA"/>
</dbReference>
<organism evidence="1 2">
    <name type="scientific">Conoideocrella luteorostrata</name>
    <dbReference type="NCBI Taxonomy" id="1105319"/>
    <lineage>
        <taxon>Eukaryota</taxon>
        <taxon>Fungi</taxon>
        <taxon>Dikarya</taxon>
        <taxon>Ascomycota</taxon>
        <taxon>Pezizomycotina</taxon>
        <taxon>Sordariomycetes</taxon>
        <taxon>Hypocreomycetidae</taxon>
        <taxon>Hypocreales</taxon>
        <taxon>Clavicipitaceae</taxon>
        <taxon>Conoideocrella</taxon>
    </lineage>
</organism>
<dbReference type="Proteomes" id="UP001251528">
    <property type="component" value="Unassembled WGS sequence"/>
</dbReference>